<dbReference type="PROSITE" id="PS51186">
    <property type="entry name" value="GNAT"/>
    <property type="match status" value="1"/>
</dbReference>
<dbReference type="GO" id="GO:0016747">
    <property type="term" value="F:acyltransferase activity, transferring groups other than amino-acyl groups"/>
    <property type="evidence" value="ECO:0007669"/>
    <property type="project" value="InterPro"/>
</dbReference>
<feature type="domain" description="N-acetyltransferase" evidence="1">
    <location>
        <begin position="7"/>
        <end position="150"/>
    </location>
</feature>
<comment type="caution">
    <text evidence="2">The sequence shown here is derived from an EMBL/GenBank/DDBJ whole genome shotgun (WGS) entry which is preliminary data.</text>
</comment>
<organism evidence="2 3">
    <name type="scientific">Ferirhizobium litorale</name>
    <dbReference type="NCBI Taxonomy" id="2927786"/>
    <lineage>
        <taxon>Bacteria</taxon>
        <taxon>Pseudomonadati</taxon>
        <taxon>Pseudomonadota</taxon>
        <taxon>Alphaproteobacteria</taxon>
        <taxon>Hyphomicrobiales</taxon>
        <taxon>Rhizobiaceae</taxon>
        <taxon>Ferirhizobium</taxon>
    </lineage>
</organism>
<name>A0AAE3U2E6_9HYPH</name>
<keyword evidence="3" id="KW-1185">Reference proteome</keyword>
<dbReference type="RefSeq" id="WP_311794475.1">
    <property type="nucleotide sequence ID" value="NZ_JALDYZ010000008.1"/>
</dbReference>
<dbReference type="SUPFAM" id="SSF55729">
    <property type="entry name" value="Acyl-CoA N-acyltransferases (Nat)"/>
    <property type="match status" value="1"/>
</dbReference>
<dbReference type="AlphaFoldDB" id="A0AAE3U2E6"/>
<evidence type="ECO:0000259" key="1">
    <source>
        <dbReference type="PROSITE" id="PS51186"/>
    </source>
</evidence>
<gene>
    <name evidence="2" type="ORF">MRS75_15110</name>
</gene>
<dbReference type="Proteomes" id="UP001161580">
    <property type="component" value="Unassembled WGS sequence"/>
</dbReference>
<evidence type="ECO:0000313" key="3">
    <source>
        <dbReference type="Proteomes" id="UP001161580"/>
    </source>
</evidence>
<sequence>MIAAAAVCARAATEGDRARCIALLKESHVAARFPWPFRAARADALFRQHLADPSACCIVLDVGGVAQGLLMATVFDHPFGAGLWAKETVWYVAEKYRGRGAIRMLDAYEAWARGKGCVTIGMASLATNDVAAIYERRGYAAAETHFLKSL</sequence>
<dbReference type="Pfam" id="PF00583">
    <property type="entry name" value="Acetyltransf_1"/>
    <property type="match status" value="1"/>
</dbReference>
<dbReference type="InterPro" id="IPR000182">
    <property type="entry name" value="GNAT_dom"/>
</dbReference>
<evidence type="ECO:0000313" key="2">
    <source>
        <dbReference type="EMBL" id="MDI7923411.1"/>
    </source>
</evidence>
<dbReference type="Gene3D" id="3.40.630.30">
    <property type="match status" value="1"/>
</dbReference>
<protein>
    <submittedName>
        <fullName evidence="2">GNAT family N-acetyltransferase</fullName>
    </submittedName>
</protein>
<dbReference type="InterPro" id="IPR016181">
    <property type="entry name" value="Acyl_CoA_acyltransferase"/>
</dbReference>
<reference evidence="2" key="1">
    <citation type="submission" date="2022-03" db="EMBL/GenBank/DDBJ databases">
        <title>Fererhizobium litorale gen. nov., sp. nov., isolated from sandy sediments of the Sea of Japan seashore.</title>
        <authorList>
            <person name="Romanenko L."/>
            <person name="Kurilenko V."/>
            <person name="Otstavnykh N."/>
            <person name="Svetashev V."/>
            <person name="Tekutyeva L."/>
            <person name="Isaeva M."/>
            <person name="Mikhailov V."/>
        </authorList>
    </citation>
    <scope>NUCLEOTIDE SEQUENCE</scope>
    <source>
        <strain evidence="2">KMM 9576</strain>
    </source>
</reference>
<accession>A0AAE3U2E6</accession>
<proteinExistence type="predicted"/>
<dbReference type="EMBL" id="JALDYZ010000008">
    <property type="protein sequence ID" value="MDI7923411.1"/>
    <property type="molecule type" value="Genomic_DNA"/>
</dbReference>